<dbReference type="AlphaFoldDB" id="A0A0C1MNY7"/>
<evidence type="ECO:0000313" key="1">
    <source>
        <dbReference type="EMBL" id="KID56253.1"/>
    </source>
</evidence>
<dbReference type="OrthoDB" id="6309180at2"/>
<comment type="caution">
    <text evidence="1">The sequence shown here is derived from an EMBL/GenBank/DDBJ whole genome shotgun (WGS) entry which is preliminary data.</text>
</comment>
<dbReference type="Proteomes" id="UP000031327">
    <property type="component" value="Unassembled WGS sequence"/>
</dbReference>
<gene>
    <name evidence="1" type="ORF">JF50_18520</name>
</gene>
<proteinExistence type="predicted"/>
<sequence>MSIISVINQNRAFQSQHNAMNKSIEKHAEFASLLNKTINSKPEVTDPDLVMPVSLNRNYDEISDQAREYYQLALEIAKERVDPELEDERLREIQLYKETTIEIMDMPIEVEIEQHEINEALLFGSLGIDFLKYKEMGVRIDMLNLMEQDINSSQTLLSSDKEKLKSVLNDRRQVLERQREEMLAGTYLEQNTDHKDAIQKRFDAIDFKP</sequence>
<name>A0A0C1MNY7_9GAMM</name>
<reference evidence="1 2" key="1">
    <citation type="submission" date="2014-12" db="EMBL/GenBank/DDBJ databases">
        <title>Draft Genome Sequence of Pseudoalteromonas luteoviolacea HI1.</title>
        <authorList>
            <person name="Asahina A.Y."/>
            <person name="Hadfield M.G."/>
        </authorList>
    </citation>
    <scope>NUCLEOTIDE SEQUENCE [LARGE SCALE GENOMIC DNA]</scope>
    <source>
        <strain evidence="1 2">HI1</strain>
    </source>
</reference>
<accession>A0A0C1MNY7</accession>
<evidence type="ECO:0000313" key="2">
    <source>
        <dbReference type="Proteomes" id="UP000031327"/>
    </source>
</evidence>
<dbReference type="RefSeq" id="WP_039610826.1">
    <property type="nucleotide sequence ID" value="NZ_JWIC01000007.1"/>
</dbReference>
<dbReference type="EMBL" id="JWIC01000007">
    <property type="protein sequence ID" value="KID56253.1"/>
    <property type="molecule type" value="Genomic_DNA"/>
</dbReference>
<protein>
    <submittedName>
        <fullName evidence="1">Uncharacterized protein</fullName>
    </submittedName>
</protein>
<organism evidence="1 2">
    <name type="scientific">Pseudoalteromonas luteoviolacea</name>
    <dbReference type="NCBI Taxonomy" id="43657"/>
    <lineage>
        <taxon>Bacteria</taxon>
        <taxon>Pseudomonadati</taxon>
        <taxon>Pseudomonadota</taxon>
        <taxon>Gammaproteobacteria</taxon>
        <taxon>Alteromonadales</taxon>
        <taxon>Pseudoalteromonadaceae</taxon>
        <taxon>Pseudoalteromonas</taxon>
    </lineage>
</organism>